<protein>
    <submittedName>
        <fullName evidence="6">Ferredoxin</fullName>
    </submittedName>
</protein>
<evidence type="ECO:0000313" key="7">
    <source>
        <dbReference type="Proteomes" id="UP001242313"/>
    </source>
</evidence>
<name>A0ABU0FS47_9BACI</name>
<dbReference type="EMBL" id="JAUSUN010000003">
    <property type="protein sequence ID" value="MDQ0412421.1"/>
    <property type="molecule type" value="Genomic_DNA"/>
</dbReference>
<dbReference type="PANTHER" id="PTHR43687">
    <property type="entry name" value="ADENYLYLSULFATE REDUCTASE, BETA SUBUNIT"/>
    <property type="match status" value="1"/>
</dbReference>
<feature type="domain" description="4Fe-4S ferredoxin-type" evidence="5">
    <location>
        <begin position="200"/>
        <end position="229"/>
    </location>
</feature>
<feature type="domain" description="4Fe-4S ferredoxin-type" evidence="5">
    <location>
        <begin position="230"/>
        <end position="258"/>
    </location>
</feature>
<dbReference type="PROSITE" id="PS51379">
    <property type="entry name" value="4FE4S_FER_2"/>
    <property type="match status" value="3"/>
</dbReference>
<gene>
    <name evidence="6" type="ORF">J2S25_000601</name>
</gene>
<dbReference type="Gene3D" id="3.30.70.20">
    <property type="match status" value="2"/>
</dbReference>
<dbReference type="InterPro" id="IPR017896">
    <property type="entry name" value="4Fe4S_Fe-S-bd"/>
</dbReference>
<keyword evidence="7" id="KW-1185">Reference proteome</keyword>
<feature type="domain" description="4Fe-4S ferredoxin-type" evidence="5">
    <location>
        <begin position="48"/>
        <end position="77"/>
    </location>
</feature>
<evidence type="ECO:0000313" key="6">
    <source>
        <dbReference type="EMBL" id="MDQ0412421.1"/>
    </source>
</evidence>
<dbReference type="Pfam" id="PF00037">
    <property type="entry name" value="Fer4"/>
    <property type="match status" value="1"/>
</dbReference>
<dbReference type="PANTHER" id="PTHR43687:SF4">
    <property type="entry name" value="BLR5484 PROTEIN"/>
    <property type="match status" value="1"/>
</dbReference>
<keyword evidence="4" id="KW-0411">Iron-sulfur</keyword>
<dbReference type="Pfam" id="PF13187">
    <property type="entry name" value="Fer4_9"/>
    <property type="match status" value="1"/>
</dbReference>
<evidence type="ECO:0000256" key="1">
    <source>
        <dbReference type="ARBA" id="ARBA00022485"/>
    </source>
</evidence>
<keyword evidence="2" id="KW-0479">Metal-binding</keyword>
<dbReference type="Proteomes" id="UP001242313">
    <property type="component" value="Unassembled WGS sequence"/>
</dbReference>
<evidence type="ECO:0000256" key="3">
    <source>
        <dbReference type="ARBA" id="ARBA00023004"/>
    </source>
</evidence>
<keyword evidence="1" id="KW-0004">4Fe-4S</keyword>
<keyword evidence="3" id="KW-0408">Iron</keyword>
<organism evidence="6 7">
    <name type="scientific">Mesobacillus stamsii</name>
    <dbReference type="NCBI Taxonomy" id="225347"/>
    <lineage>
        <taxon>Bacteria</taxon>
        <taxon>Bacillati</taxon>
        <taxon>Bacillota</taxon>
        <taxon>Bacilli</taxon>
        <taxon>Bacillales</taxon>
        <taxon>Bacillaceae</taxon>
        <taxon>Mesobacillus</taxon>
    </lineage>
</organism>
<evidence type="ECO:0000256" key="4">
    <source>
        <dbReference type="ARBA" id="ARBA00023014"/>
    </source>
</evidence>
<evidence type="ECO:0000256" key="2">
    <source>
        <dbReference type="ARBA" id="ARBA00022723"/>
    </source>
</evidence>
<dbReference type="InterPro" id="IPR017900">
    <property type="entry name" value="4Fe4S_Fe_S_CS"/>
</dbReference>
<reference evidence="6 7" key="1">
    <citation type="submission" date="2023-07" db="EMBL/GenBank/DDBJ databases">
        <title>Genomic Encyclopedia of Type Strains, Phase IV (KMG-IV): sequencing the most valuable type-strain genomes for metagenomic binning, comparative biology and taxonomic classification.</title>
        <authorList>
            <person name="Goeker M."/>
        </authorList>
    </citation>
    <scope>NUCLEOTIDE SEQUENCE [LARGE SCALE GENOMIC DNA]</scope>
    <source>
        <strain evidence="6 7">DSM 19598</strain>
    </source>
</reference>
<comment type="caution">
    <text evidence="6">The sequence shown here is derived from an EMBL/GenBank/DDBJ whole genome shotgun (WGS) entry which is preliminary data.</text>
</comment>
<dbReference type="InterPro" id="IPR050572">
    <property type="entry name" value="Fe-S_Ferredoxin"/>
</dbReference>
<dbReference type="PROSITE" id="PS00198">
    <property type="entry name" value="4FE4S_FER_1"/>
    <property type="match status" value="2"/>
</dbReference>
<proteinExistence type="predicted"/>
<sequence>MSLIGNWIESLSYELEISYSCTRKISPMSSCTTCIDKCPTEAIRVVNGEITISNHLCTICGVCTTVCPVQAIKGKSPSRRIIRNYVLLENGYVLPTVAELLYYHKKGIRSIHESSVNEELSEVVSRVNNILAKMELEQLSFVEHVEAESEHPQMISRRAFFARIGSNSKNTVLTSLTPIKWRFNEHSFKTSNLFKGWSFFKIKLNHEDCTLCKACFMICPSDVFRIAEDSLKLTDHNCCGCRLCSDICREKAVQITDNVHISEEESFSLVQANCKKCHTNFPSWKGAEELCPICSSGDKPNFFL</sequence>
<accession>A0ABU0FS47</accession>
<evidence type="ECO:0000259" key="5">
    <source>
        <dbReference type="PROSITE" id="PS51379"/>
    </source>
</evidence>
<dbReference type="RefSeq" id="WP_128721494.1">
    <property type="nucleotide sequence ID" value="NZ_JAUSUN010000003.1"/>
</dbReference>
<dbReference type="SUPFAM" id="SSF54862">
    <property type="entry name" value="4Fe-4S ferredoxins"/>
    <property type="match status" value="2"/>
</dbReference>